<dbReference type="AlphaFoldDB" id="A0A1N7N7A8"/>
<keyword evidence="3" id="KW-1185">Reference proteome</keyword>
<gene>
    <name evidence="2" type="ORF">SAMN05421789_11251</name>
</gene>
<evidence type="ECO:0000313" key="2">
    <source>
        <dbReference type="EMBL" id="SIS94235.1"/>
    </source>
</evidence>
<reference evidence="3" key="1">
    <citation type="submission" date="2017-01" db="EMBL/GenBank/DDBJ databases">
        <authorList>
            <person name="Varghese N."/>
            <person name="Submissions S."/>
        </authorList>
    </citation>
    <scope>NUCLEOTIDE SEQUENCE [LARGE SCALE GENOMIC DNA]</scope>
    <source>
        <strain evidence="3">DSM 23145</strain>
    </source>
</reference>
<evidence type="ECO:0000256" key="1">
    <source>
        <dbReference type="SAM" id="Phobius"/>
    </source>
</evidence>
<dbReference type="RefSeq" id="WP_076387811.1">
    <property type="nucleotide sequence ID" value="NZ_FTOI01000012.1"/>
</dbReference>
<proteinExistence type="predicted"/>
<protein>
    <submittedName>
        <fullName evidence="2">Uncharacterized protein</fullName>
    </submittedName>
</protein>
<dbReference type="Proteomes" id="UP000185839">
    <property type="component" value="Unassembled WGS sequence"/>
</dbReference>
<feature type="transmembrane region" description="Helical" evidence="1">
    <location>
        <begin position="7"/>
        <end position="30"/>
    </location>
</feature>
<dbReference type="EMBL" id="FTOI01000012">
    <property type="protein sequence ID" value="SIS94235.1"/>
    <property type="molecule type" value="Genomic_DNA"/>
</dbReference>
<evidence type="ECO:0000313" key="3">
    <source>
        <dbReference type="Proteomes" id="UP000185839"/>
    </source>
</evidence>
<name>A0A1N7N7A8_9FLAO</name>
<dbReference type="STRING" id="713588.SAMN05421789_11251"/>
<sequence>MKFIFELIIATIIIFFLWNILKRMFFASFYKFPKPNDEGKTSAAQSKKNLDSRINWDAETVDYEEIKENNQKK</sequence>
<keyword evidence="1" id="KW-0812">Transmembrane</keyword>
<keyword evidence="1" id="KW-1133">Transmembrane helix</keyword>
<organism evidence="2 3">
    <name type="scientific">Kaistella chaponensis</name>
    <dbReference type="NCBI Taxonomy" id="713588"/>
    <lineage>
        <taxon>Bacteria</taxon>
        <taxon>Pseudomonadati</taxon>
        <taxon>Bacteroidota</taxon>
        <taxon>Flavobacteriia</taxon>
        <taxon>Flavobacteriales</taxon>
        <taxon>Weeksellaceae</taxon>
        <taxon>Chryseobacterium group</taxon>
        <taxon>Kaistella</taxon>
    </lineage>
</organism>
<dbReference type="OrthoDB" id="1265145at2"/>
<keyword evidence="1" id="KW-0472">Membrane</keyword>
<accession>A0A1N7N7A8</accession>